<dbReference type="Pfam" id="PF05199">
    <property type="entry name" value="GMC_oxred_C"/>
    <property type="match status" value="1"/>
</dbReference>
<name>A0A920CTL4_9BACL</name>
<organism evidence="7 8">
    <name type="scientific">Paenibacillus azoreducens</name>
    <dbReference type="NCBI Taxonomy" id="116718"/>
    <lineage>
        <taxon>Bacteria</taxon>
        <taxon>Bacillati</taxon>
        <taxon>Bacillota</taxon>
        <taxon>Bacilli</taxon>
        <taxon>Bacillales</taxon>
        <taxon>Paenibacillaceae</taxon>
        <taxon>Paenibacillus</taxon>
    </lineage>
</organism>
<comment type="similarity">
    <text evidence="2">Belongs to the GMC oxidoreductase family.</text>
</comment>
<dbReference type="Pfam" id="PF00732">
    <property type="entry name" value="GMC_oxred_N"/>
    <property type="match status" value="1"/>
</dbReference>
<evidence type="ECO:0000256" key="1">
    <source>
        <dbReference type="ARBA" id="ARBA00001974"/>
    </source>
</evidence>
<gene>
    <name evidence="7" type="ORF">J34TS1_52350</name>
</gene>
<dbReference type="EMBL" id="BORT01000033">
    <property type="protein sequence ID" value="GIO50470.1"/>
    <property type="molecule type" value="Genomic_DNA"/>
</dbReference>
<proteinExistence type="inferred from homology"/>
<dbReference type="PIRSF" id="PIRSF000137">
    <property type="entry name" value="Alcohol_oxidase"/>
    <property type="match status" value="1"/>
</dbReference>
<dbReference type="GO" id="GO:0016614">
    <property type="term" value="F:oxidoreductase activity, acting on CH-OH group of donors"/>
    <property type="evidence" value="ECO:0007669"/>
    <property type="project" value="InterPro"/>
</dbReference>
<sequence length="539" mass="59645">MKKNLTYDYIVVGTGPAGSVIAKTLSDDKRTSVLVLEAGGNHDKDKPIKDSTFAPELEESFSPNYFWQGEGVPLEGLDGRTFEWTTGRLSGGGSSINGEQYVRPTAAVLKKWERLLGPLWSPDKAIRRFKQLENFNGSTTNRAAHGYKGRVDIRQAPENPTSMAQKLATAIERASGYPIILDYNDPDTPLGPFTRWQLYQQPDGLRESSSTAFLSSDIMTPSGVGVNNRKLTVLFRTTALRILFSGKRAIGIEFLKDGKCTRAYSRKKVILSAGINSPQILMLSGIGSAKMLKKSGIAVVFNNPNVGQRLKNHTLNFAVFAVNSNDRPLPVQDSNALYTGGAFLPDPSGNNPEERAVQLLGIGADEQLTIAILYLRPRSKGNIRIQSKDPLNIVLADEGFLSDPDDMEAVKRIYRIYIKNIAQELSRIDPSYQLLSPTLDIIDDDEKLEEFIKENFDHNHHQQGFLRMAPLSKGGVVDSRGNVHGVKDLIVADASIIPFTVDGNTSSAAYLIGYTIAKQLRKKTTRNKKQRTRTEWTEE</sequence>
<evidence type="ECO:0000259" key="6">
    <source>
        <dbReference type="Pfam" id="PF05199"/>
    </source>
</evidence>
<dbReference type="InterPro" id="IPR012132">
    <property type="entry name" value="GMC_OxRdtase"/>
</dbReference>
<dbReference type="PANTHER" id="PTHR11552:SF147">
    <property type="entry name" value="CHOLINE DEHYDROGENASE, MITOCHONDRIAL"/>
    <property type="match status" value="1"/>
</dbReference>
<evidence type="ECO:0000256" key="3">
    <source>
        <dbReference type="ARBA" id="ARBA00022630"/>
    </source>
</evidence>
<dbReference type="RefSeq" id="WP_212980676.1">
    <property type="nucleotide sequence ID" value="NZ_AP025343.1"/>
</dbReference>
<keyword evidence="3" id="KW-0285">Flavoprotein</keyword>
<keyword evidence="4" id="KW-0274">FAD</keyword>
<evidence type="ECO:0000313" key="8">
    <source>
        <dbReference type="Proteomes" id="UP000682811"/>
    </source>
</evidence>
<feature type="domain" description="Glucose-methanol-choline oxidoreductase C-terminal" evidence="6">
    <location>
        <begin position="377"/>
        <end position="513"/>
    </location>
</feature>
<comment type="caution">
    <text evidence="7">The sequence shown here is derived from an EMBL/GenBank/DDBJ whole genome shotgun (WGS) entry which is preliminary data.</text>
</comment>
<dbReference type="Gene3D" id="3.30.410.40">
    <property type="match status" value="1"/>
</dbReference>
<dbReference type="SUPFAM" id="SSF54373">
    <property type="entry name" value="FAD-linked reductases, C-terminal domain"/>
    <property type="match status" value="1"/>
</dbReference>
<protein>
    <submittedName>
        <fullName evidence="7">Oxidoreductase</fullName>
    </submittedName>
</protein>
<evidence type="ECO:0000259" key="5">
    <source>
        <dbReference type="Pfam" id="PF00732"/>
    </source>
</evidence>
<accession>A0A920CTL4</accession>
<dbReference type="AlphaFoldDB" id="A0A920CTL4"/>
<dbReference type="GO" id="GO:0050660">
    <property type="term" value="F:flavin adenine dinucleotide binding"/>
    <property type="evidence" value="ECO:0007669"/>
    <property type="project" value="InterPro"/>
</dbReference>
<dbReference type="SUPFAM" id="SSF51905">
    <property type="entry name" value="FAD/NAD(P)-binding domain"/>
    <property type="match status" value="1"/>
</dbReference>
<reference evidence="7 8" key="1">
    <citation type="submission" date="2021-03" db="EMBL/GenBank/DDBJ databases">
        <title>Antimicrobial resistance genes in bacteria isolated from Japanese honey, and their potential for conferring macrolide and lincosamide resistance in the American foulbrood pathogen Paenibacillus larvae.</title>
        <authorList>
            <person name="Okamoto M."/>
            <person name="Kumagai M."/>
            <person name="Kanamori H."/>
            <person name="Takamatsu D."/>
        </authorList>
    </citation>
    <scope>NUCLEOTIDE SEQUENCE [LARGE SCALE GENOMIC DNA]</scope>
    <source>
        <strain evidence="7 8">J34TS1</strain>
    </source>
</reference>
<evidence type="ECO:0000313" key="7">
    <source>
        <dbReference type="EMBL" id="GIO50470.1"/>
    </source>
</evidence>
<dbReference type="Gene3D" id="3.50.50.60">
    <property type="entry name" value="FAD/NAD(P)-binding domain"/>
    <property type="match status" value="1"/>
</dbReference>
<comment type="cofactor">
    <cofactor evidence="1">
        <name>FAD</name>
        <dbReference type="ChEBI" id="CHEBI:57692"/>
    </cofactor>
</comment>
<evidence type="ECO:0000256" key="2">
    <source>
        <dbReference type="ARBA" id="ARBA00010790"/>
    </source>
</evidence>
<dbReference type="PANTHER" id="PTHR11552">
    <property type="entry name" value="GLUCOSE-METHANOL-CHOLINE GMC OXIDOREDUCTASE"/>
    <property type="match status" value="1"/>
</dbReference>
<keyword evidence="8" id="KW-1185">Reference proteome</keyword>
<dbReference type="InterPro" id="IPR000172">
    <property type="entry name" value="GMC_OxRdtase_N"/>
</dbReference>
<dbReference type="Proteomes" id="UP000682811">
    <property type="component" value="Unassembled WGS sequence"/>
</dbReference>
<feature type="domain" description="Glucose-methanol-choline oxidoreductase N-terminal" evidence="5">
    <location>
        <begin position="7"/>
        <end position="314"/>
    </location>
</feature>
<evidence type="ECO:0000256" key="4">
    <source>
        <dbReference type="ARBA" id="ARBA00022827"/>
    </source>
</evidence>
<dbReference type="InterPro" id="IPR036188">
    <property type="entry name" value="FAD/NAD-bd_sf"/>
</dbReference>
<dbReference type="InterPro" id="IPR007867">
    <property type="entry name" value="GMC_OxRtase_C"/>
</dbReference>